<organism evidence="1 2">
    <name type="scientific">Ataeniobius toweri</name>
    <dbReference type="NCBI Taxonomy" id="208326"/>
    <lineage>
        <taxon>Eukaryota</taxon>
        <taxon>Metazoa</taxon>
        <taxon>Chordata</taxon>
        <taxon>Craniata</taxon>
        <taxon>Vertebrata</taxon>
        <taxon>Euteleostomi</taxon>
        <taxon>Actinopterygii</taxon>
        <taxon>Neopterygii</taxon>
        <taxon>Teleostei</taxon>
        <taxon>Neoteleostei</taxon>
        <taxon>Acanthomorphata</taxon>
        <taxon>Ovalentaria</taxon>
        <taxon>Atherinomorphae</taxon>
        <taxon>Cyprinodontiformes</taxon>
        <taxon>Goodeidae</taxon>
        <taxon>Ataeniobius</taxon>
    </lineage>
</organism>
<accession>A0ABU7AB74</accession>
<dbReference type="EMBL" id="JAHUTI010010260">
    <property type="protein sequence ID" value="MED6235218.1"/>
    <property type="molecule type" value="Genomic_DNA"/>
</dbReference>
<proteinExistence type="predicted"/>
<evidence type="ECO:0000313" key="1">
    <source>
        <dbReference type="EMBL" id="MED6235218.1"/>
    </source>
</evidence>
<reference evidence="1 2" key="1">
    <citation type="submission" date="2021-07" db="EMBL/GenBank/DDBJ databases">
        <authorList>
            <person name="Palmer J.M."/>
        </authorList>
    </citation>
    <scope>NUCLEOTIDE SEQUENCE [LARGE SCALE GENOMIC DNA]</scope>
    <source>
        <strain evidence="1 2">AT_MEX2019</strain>
        <tissue evidence="1">Muscle</tissue>
    </source>
</reference>
<protein>
    <submittedName>
        <fullName evidence="1">Uncharacterized protein</fullName>
    </submittedName>
</protein>
<keyword evidence="2" id="KW-1185">Reference proteome</keyword>
<evidence type="ECO:0000313" key="2">
    <source>
        <dbReference type="Proteomes" id="UP001345963"/>
    </source>
</evidence>
<gene>
    <name evidence="1" type="ORF">ATANTOWER_020111</name>
</gene>
<name>A0ABU7AB74_9TELE</name>
<comment type="caution">
    <text evidence="1">The sequence shown here is derived from an EMBL/GenBank/DDBJ whole genome shotgun (WGS) entry which is preliminary data.</text>
</comment>
<sequence>MAPSPDEDGGQRGLGLGGSPGTLPCSSVGVAVVLGWSSWGSCALGGLWMSVARICFVSVSGPGGQVCGSSHSLLHIFMEKPCMHKRAHTQTHRCLDLGVNRYTNVLY</sequence>
<dbReference type="Proteomes" id="UP001345963">
    <property type="component" value="Unassembled WGS sequence"/>
</dbReference>